<evidence type="ECO:0000259" key="2">
    <source>
        <dbReference type="PROSITE" id="PS51819"/>
    </source>
</evidence>
<comment type="caution">
    <text evidence="3">The sequence shown here is derived from an EMBL/GenBank/DDBJ whole genome shotgun (WGS) entry which is preliminary data.</text>
</comment>
<feature type="domain" description="VOC" evidence="2">
    <location>
        <begin position="9"/>
        <end position="137"/>
    </location>
</feature>
<gene>
    <name evidence="3" type="ORF">ACFQ08_29440</name>
</gene>
<evidence type="ECO:0000313" key="4">
    <source>
        <dbReference type="Proteomes" id="UP001597024"/>
    </source>
</evidence>
<dbReference type="PANTHER" id="PTHR21366">
    <property type="entry name" value="GLYOXALASE FAMILY PROTEIN"/>
    <property type="match status" value="1"/>
</dbReference>
<dbReference type="PANTHER" id="PTHR21366:SF31">
    <property type="entry name" value="METALLOTHIOL TRANSFERASE FOSB"/>
    <property type="match status" value="1"/>
</dbReference>
<evidence type="ECO:0000256" key="1">
    <source>
        <dbReference type="SAM" id="MobiDB-lite"/>
    </source>
</evidence>
<dbReference type="EMBL" id="JBHTHX010001443">
    <property type="protein sequence ID" value="MFD0888680.1"/>
    <property type="molecule type" value="Genomic_DNA"/>
</dbReference>
<name>A0ABW3E156_9ACTN</name>
<evidence type="ECO:0000313" key="3">
    <source>
        <dbReference type="EMBL" id="MFD0888680.1"/>
    </source>
</evidence>
<dbReference type="InterPro" id="IPR029068">
    <property type="entry name" value="Glyas_Bleomycin-R_OHBP_Dase"/>
</dbReference>
<dbReference type="SUPFAM" id="SSF54593">
    <property type="entry name" value="Glyoxalase/Bleomycin resistance protein/Dihydroxybiphenyl dioxygenase"/>
    <property type="match status" value="1"/>
</dbReference>
<dbReference type="PROSITE" id="PS51819">
    <property type="entry name" value="VOC"/>
    <property type="match status" value="1"/>
</dbReference>
<proteinExistence type="predicted"/>
<sequence>MPTAMRTRGVDHAAYVTAKPAETIRFYRDVMGLRTPHVITAKGWGSRPHPDFVHFFFDIGNGDRLAFFYYFGVPEDPEAKSPDYHLALHVDTEEELLAWRGRLEEHGVRVIAQITHETIESIYARDPNGMVIEITRPLRDLTDRDRRDAELSIEALLDCLADDTEPTLETFWRRKAELVAKELDNEASPDDPAGGDPETGREDG</sequence>
<feature type="region of interest" description="Disordered" evidence="1">
    <location>
        <begin position="181"/>
        <end position="204"/>
    </location>
</feature>
<dbReference type="InterPro" id="IPR037523">
    <property type="entry name" value="VOC_core"/>
</dbReference>
<organism evidence="3 4">
    <name type="scientific">Streptosporangium algeriense</name>
    <dbReference type="NCBI Taxonomy" id="1682748"/>
    <lineage>
        <taxon>Bacteria</taxon>
        <taxon>Bacillati</taxon>
        <taxon>Actinomycetota</taxon>
        <taxon>Actinomycetes</taxon>
        <taxon>Streptosporangiales</taxon>
        <taxon>Streptosporangiaceae</taxon>
        <taxon>Streptosporangium</taxon>
    </lineage>
</organism>
<protein>
    <submittedName>
        <fullName evidence="3">VOC family protein</fullName>
    </submittedName>
</protein>
<dbReference type="Gene3D" id="3.10.180.10">
    <property type="entry name" value="2,3-Dihydroxybiphenyl 1,2-Dioxygenase, domain 1"/>
    <property type="match status" value="1"/>
</dbReference>
<dbReference type="Pfam" id="PF00903">
    <property type="entry name" value="Glyoxalase"/>
    <property type="match status" value="1"/>
</dbReference>
<dbReference type="CDD" id="cd06587">
    <property type="entry name" value="VOC"/>
    <property type="match status" value="1"/>
</dbReference>
<dbReference type="Proteomes" id="UP001597024">
    <property type="component" value="Unassembled WGS sequence"/>
</dbReference>
<dbReference type="InterPro" id="IPR050383">
    <property type="entry name" value="GlyoxalaseI/FosfomycinResist"/>
</dbReference>
<reference evidence="4" key="1">
    <citation type="journal article" date="2019" name="Int. J. Syst. Evol. Microbiol.">
        <title>The Global Catalogue of Microorganisms (GCM) 10K type strain sequencing project: providing services to taxonomists for standard genome sequencing and annotation.</title>
        <authorList>
            <consortium name="The Broad Institute Genomics Platform"/>
            <consortium name="The Broad Institute Genome Sequencing Center for Infectious Disease"/>
            <person name="Wu L."/>
            <person name="Ma J."/>
        </authorList>
    </citation>
    <scope>NUCLEOTIDE SEQUENCE [LARGE SCALE GENOMIC DNA]</scope>
    <source>
        <strain evidence="4">CCUG 62974</strain>
    </source>
</reference>
<dbReference type="InterPro" id="IPR004360">
    <property type="entry name" value="Glyas_Fos-R_dOase_dom"/>
</dbReference>
<keyword evidence="4" id="KW-1185">Reference proteome</keyword>
<accession>A0ABW3E156</accession>